<evidence type="ECO:0000313" key="2">
    <source>
        <dbReference type="Proteomes" id="UP000324222"/>
    </source>
</evidence>
<accession>A0A5B7EA45</accession>
<organism evidence="1 2">
    <name type="scientific">Portunus trituberculatus</name>
    <name type="common">Swimming crab</name>
    <name type="synonym">Neptunus trituberculatus</name>
    <dbReference type="NCBI Taxonomy" id="210409"/>
    <lineage>
        <taxon>Eukaryota</taxon>
        <taxon>Metazoa</taxon>
        <taxon>Ecdysozoa</taxon>
        <taxon>Arthropoda</taxon>
        <taxon>Crustacea</taxon>
        <taxon>Multicrustacea</taxon>
        <taxon>Malacostraca</taxon>
        <taxon>Eumalacostraca</taxon>
        <taxon>Eucarida</taxon>
        <taxon>Decapoda</taxon>
        <taxon>Pleocyemata</taxon>
        <taxon>Brachyura</taxon>
        <taxon>Eubrachyura</taxon>
        <taxon>Portunoidea</taxon>
        <taxon>Portunidae</taxon>
        <taxon>Portuninae</taxon>
        <taxon>Portunus</taxon>
    </lineage>
</organism>
<sequence>MEGEIILTNCDTQTDKTVREDPTVTCQRRHRTGWGSSARLANYLAQDHDPEEKVTSGRLLKVSSAGGSCVGVPDVASPASRLFRSFIAIVLLMSSLLQSLLLLL</sequence>
<gene>
    <name evidence="1" type="ORF">E2C01_023330</name>
</gene>
<keyword evidence="2" id="KW-1185">Reference proteome</keyword>
<protein>
    <submittedName>
        <fullName evidence="1">Uncharacterized protein</fullName>
    </submittedName>
</protein>
<reference evidence="1 2" key="1">
    <citation type="submission" date="2019-05" db="EMBL/GenBank/DDBJ databases">
        <title>Another draft genome of Portunus trituberculatus and its Hox gene families provides insights of decapod evolution.</title>
        <authorList>
            <person name="Jeong J.-H."/>
            <person name="Song I."/>
            <person name="Kim S."/>
            <person name="Choi T."/>
            <person name="Kim D."/>
            <person name="Ryu S."/>
            <person name="Kim W."/>
        </authorList>
    </citation>
    <scope>NUCLEOTIDE SEQUENCE [LARGE SCALE GENOMIC DNA]</scope>
    <source>
        <tissue evidence="1">Muscle</tissue>
    </source>
</reference>
<dbReference type="EMBL" id="VSRR010002190">
    <property type="protein sequence ID" value="MPC30076.1"/>
    <property type="molecule type" value="Genomic_DNA"/>
</dbReference>
<dbReference type="Proteomes" id="UP000324222">
    <property type="component" value="Unassembled WGS sequence"/>
</dbReference>
<comment type="caution">
    <text evidence="1">The sequence shown here is derived from an EMBL/GenBank/DDBJ whole genome shotgun (WGS) entry which is preliminary data.</text>
</comment>
<evidence type="ECO:0000313" key="1">
    <source>
        <dbReference type="EMBL" id="MPC30076.1"/>
    </source>
</evidence>
<name>A0A5B7EA45_PORTR</name>
<proteinExistence type="predicted"/>
<dbReference type="AlphaFoldDB" id="A0A5B7EA45"/>